<feature type="non-terminal residue" evidence="3">
    <location>
        <position position="1"/>
    </location>
</feature>
<feature type="region of interest" description="Disordered" evidence="2">
    <location>
        <begin position="550"/>
        <end position="641"/>
    </location>
</feature>
<name>A0A8J1T4E2_OWEFU</name>
<gene>
    <name evidence="3" type="ORF">OFUS_LOCUS11213</name>
</gene>
<dbReference type="GO" id="GO:0005802">
    <property type="term" value="C:trans-Golgi network"/>
    <property type="evidence" value="ECO:0007669"/>
    <property type="project" value="TreeGrafter"/>
</dbReference>
<keyword evidence="1" id="KW-0175">Coiled coil</keyword>
<evidence type="ECO:0000313" key="3">
    <source>
        <dbReference type="EMBL" id="CAH1785108.1"/>
    </source>
</evidence>
<evidence type="ECO:0000256" key="2">
    <source>
        <dbReference type="SAM" id="MobiDB-lite"/>
    </source>
</evidence>
<dbReference type="PANTHER" id="PTHR18911">
    <property type="entry name" value="CTCL TUMOR ANTIGEN HD-CL-01"/>
    <property type="match status" value="1"/>
</dbReference>
<keyword evidence="4" id="KW-1185">Reference proteome</keyword>
<reference evidence="3" key="1">
    <citation type="submission" date="2022-03" db="EMBL/GenBank/DDBJ databases">
        <authorList>
            <person name="Martin C."/>
        </authorList>
    </citation>
    <scope>NUCLEOTIDE SEQUENCE</scope>
</reference>
<evidence type="ECO:0000256" key="1">
    <source>
        <dbReference type="SAM" id="Coils"/>
    </source>
</evidence>
<accession>A0A8J1T4E2</accession>
<feature type="coiled-coil region" evidence="1">
    <location>
        <begin position="764"/>
        <end position="791"/>
    </location>
</feature>
<organism evidence="3 4">
    <name type="scientific">Owenia fusiformis</name>
    <name type="common">Polychaete worm</name>
    <dbReference type="NCBI Taxonomy" id="6347"/>
    <lineage>
        <taxon>Eukaryota</taxon>
        <taxon>Metazoa</taxon>
        <taxon>Spiralia</taxon>
        <taxon>Lophotrochozoa</taxon>
        <taxon>Annelida</taxon>
        <taxon>Polychaeta</taxon>
        <taxon>Sedentaria</taxon>
        <taxon>Canalipalpata</taxon>
        <taxon>Sabellida</taxon>
        <taxon>Oweniida</taxon>
        <taxon>Oweniidae</taxon>
        <taxon>Owenia</taxon>
    </lineage>
</organism>
<protein>
    <submittedName>
        <fullName evidence="3">Uncharacterized protein</fullName>
    </submittedName>
</protein>
<feature type="coiled-coil region" evidence="1">
    <location>
        <begin position="277"/>
        <end position="455"/>
    </location>
</feature>
<feature type="coiled-coil region" evidence="1">
    <location>
        <begin position="68"/>
        <end position="149"/>
    </location>
</feature>
<evidence type="ECO:0000313" key="4">
    <source>
        <dbReference type="Proteomes" id="UP000749559"/>
    </source>
</evidence>
<feature type="compositionally biased region" description="Basic and acidic residues" evidence="2">
    <location>
        <begin position="550"/>
        <end position="560"/>
    </location>
</feature>
<dbReference type="PANTHER" id="PTHR18911:SF5">
    <property type="entry name" value="COILED-COIL DOMAIN-CONTAINING PROTEIN 186"/>
    <property type="match status" value="1"/>
</dbReference>
<comment type="caution">
    <text evidence="3">The sequence shown here is derived from an EMBL/GenBank/DDBJ whole genome shotgun (WGS) entry which is preliminary data.</text>
</comment>
<sequence length="793" mass="91452">QQAIVQSDDDLLSELESELEAKTTEMILEKPLKVSNGPPPRPPPMKRLPEQTINGICDLSLLKDVPEFKKLQNDFDQLMSKHDQQQIEINRMKGLTIELDETKKQRDTLQAELNAIKTSSTEDIYMAQIKEMENTLAEQSKEIQAGKDKLLAHDAAAKRAITKLQQELKHRLDQVSKMYEDCLREKDSMVVKFAQGESKILELQKTIDKMDKQIRDSVKEKDMMASKMKNMRVEFKAMVTQLEKKTTDHATLTKEFTAYKDNISSQDVKVKWATNKLKAEQDAHKETKEKLTQMTNRFKEAKEETNIIRRDCQAMIKTYQTSEDIKSVSLDKELQKKEDELKMQIQEKTDQDEVHNMVISELESLKKKHKELLEELRIYKDKAQCLDAEHIRSEETLNKFKEIIQRQKQTNQELKDKVEYLDNVEKDLNHERVKCETLREQVQSVEEQHKDTIAEIELCRTREGEMLELTQKLTAKNATLQSENTGLATKLSTLTTDHQRLNELSQQLERRNNILSEQLSEEQKLRSQEADISKKQLEAKSKTIAELTTRVEEEKDENKTLKRKHANNIKDLTRQLQQARRKMENMESHIVGENNPMSGSSRTSSNGSLETAVNQNSGNNSGPTSRASSQEPAINEDLDPPVQVVEVDRQMLIEKIVRLQKAHARKNEKMEFMSDHIKQLLDEVQKKSKIIGNYIMREESGALASESMDENKLRSEVQAQLVKKGGIMASVYSSHQSDGHLNLELSLEINKKLQAVLEDTLLKNITLKNNLETLGEEIARLSQENRQMQLNNK</sequence>
<feature type="compositionally biased region" description="Polar residues" evidence="2">
    <location>
        <begin position="609"/>
        <end position="632"/>
    </location>
</feature>
<dbReference type="AlphaFoldDB" id="A0A8J1T4E2"/>
<feature type="compositionally biased region" description="Low complexity" evidence="2">
    <location>
        <begin position="598"/>
        <end position="608"/>
    </location>
</feature>
<proteinExistence type="predicted"/>
<dbReference type="OrthoDB" id="5583482at2759"/>
<dbReference type="InterPro" id="IPR038830">
    <property type="entry name" value="CCDC186"/>
</dbReference>
<dbReference type="Proteomes" id="UP000749559">
    <property type="component" value="Unassembled WGS sequence"/>
</dbReference>
<dbReference type="GO" id="GO:0099518">
    <property type="term" value="P:vesicle cytoskeletal trafficking"/>
    <property type="evidence" value="ECO:0007669"/>
    <property type="project" value="TreeGrafter"/>
</dbReference>
<dbReference type="GO" id="GO:0031267">
    <property type="term" value="F:small GTPase binding"/>
    <property type="evidence" value="ECO:0007669"/>
    <property type="project" value="TreeGrafter"/>
</dbReference>
<dbReference type="EMBL" id="CAIIXF020000005">
    <property type="protein sequence ID" value="CAH1785108.1"/>
    <property type="molecule type" value="Genomic_DNA"/>
</dbReference>